<dbReference type="RefSeq" id="WP_184102560.1">
    <property type="nucleotide sequence ID" value="NZ_JACHHN010000008.1"/>
</dbReference>
<organism evidence="6 7">
    <name type="scientific">Silvimonas terrae</name>
    <dbReference type="NCBI Taxonomy" id="300266"/>
    <lineage>
        <taxon>Bacteria</taxon>
        <taxon>Pseudomonadati</taxon>
        <taxon>Pseudomonadota</taxon>
        <taxon>Betaproteobacteria</taxon>
        <taxon>Neisseriales</taxon>
        <taxon>Chitinibacteraceae</taxon>
        <taxon>Silvimonas</taxon>
    </lineage>
</organism>
<evidence type="ECO:0000256" key="1">
    <source>
        <dbReference type="ARBA" id="ARBA00004141"/>
    </source>
</evidence>
<sequence length="232" mass="25215">MLDPYYRVTTPEGVELTFTPAGPVRRAQAWLADAAICGVLQIVLGIFCTSLPGGAGTGVFLIGFFLINSFYKVLYEVRGKGMTPGKRWMGLKVIQDDGTPLLWRAGMIRNIVRFADLLPACYGVGLISMLADGRFRRLGDIAAGTIVVYRPELTRASPALDDVTPLAPPTALSHSEQRLLLNLAERAPQLPPARLIELSDLARPLTGRTGESGWERLRAMIAWLAGNRGAEP</sequence>
<reference evidence="6 7" key="1">
    <citation type="submission" date="2020-08" db="EMBL/GenBank/DDBJ databases">
        <title>Genomic Encyclopedia of Type Strains, Phase IV (KMG-IV): sequencing the most valuable type-strain genomes for metagenomic binning, comparative biology and taxonomic classification.</title>
        <authorList>
            <person name="Goeker M."/>
        </authorList>
    </citation>
    <scope>NUCLEOTIDE SEQUENCE [LARGE SCALE GENOMIC DNA]</scope>
    <source>
        <strain evidence="6 7">DSM 18233</strain>
    </source>
</reference>
<keyword evidence="4" id="KW-0472">Membrane</keyword>
<protein>
    <submittedName>
        <fullName evidence="6">Putative RDD family membrane protein YckC</fullName>
    </submittedName>
</protein>
<dbReference type="Pfam" id="PF06271">
    <property type="entry name" value="RDD"/>
    <property type="match status" value="1"/>
</dbReference>
<dbReference type="InterPro" id="IPR010432">
    <property type="entry name" value="RDD"/>
</dbReference>
<keyword evidence="3" id="KW-1133">Transmembrane helix</keyword>
<evidence type="ECO:0000256" key="3">
    <source>
        <dbReference type="ARBA" id="ARBA00022989"/>
    </source>
</evidence>
<evidence type="ECO:0000259" key="5">
    <source>
        <dbReference type="Pfam" id="PF06271"/>
    </source>
</evidence>
<evidence type="ECO:0000256" key="4">
    <source>
        <dbReference type="ARBA" id="ARBA00023136"/>
    </source>
</evidence>
<dbReference type="AlphaFoldDB" id="A0A840RL21"/>
<proteinExistence type="predicted"/>
<dbReference type="PANTHER" id="PTHR38480:SF1">
    <property type="entry name" value="SLR0254 PROTEIN"/>
    <property type="match status" value="1"/>
</dbReference>
<comment type="subcellular location">
    <subcellularLocation>
        <location evidence="1">Membrane</location>
        <topology evidence="1">Multi-pass membrane protein</topology>
    </subcellularLocation>
</comment>
<gene>
    <name evidence="6" type="ORF">HNQ50_003666</name>
</gene>
<accession>A0A840RL21</accession>
<evidence type="ECO:0000313" key="6">
    <source>
        <dbReference type="EMBL" id="MBB5192912.1"/>
    </source>
</evidence>
<name>A0A840RL21_9NEIS</name>
<dbReference type="PANTHER" id="PTHR38480">
    <property type="entry name" value="SLR0254 PROTEIN"/>
    <property type="match status" value="1"/>
</dbReference>
<evidence type="ECO:0000256" key="2">
    <source>
        <dbReference type="ARBA" id="ARBA00022692"/>
    </source>
</evidence>
<dbReference type="EMBL" id="JACHHN010000008">
    <property type="protein sequence ID" value="MBB5192912.1"/>
    <property type="molecule type" value="Genomic_DNA"/>
</dbReference>
<comment type="caution">
    <text evidence="6">The sequence shown here is derived from an EMBL/GenBank/DDBJ whole genome shotgun (WGS) entry which is preliminary data.</text>
</comment>
<feature type="domain" description="RDD" evidence="5">
    <location>
        <begin position="21"/>
        <end position="144"/>
    </location>
</feature>
<dbReference type="Proteomes" id="UP000543030">
    <property type="component" value="Unassembled WGS sequence"/>
</dbReference>
<keyword evidence="7" id="KW-1185">Reference proteome</keyword>
<dbReference type="GO" id="GO:0016020">
    <property type="term" value="C:membrane"/>
    <property type="evidence" value="ECO:0007669"/>
    <property type="project" value="UniProtKB-SubCell"/>
</dbReference>
<keyword evidence="2" id="KW-0812">Transmembrane</keyword>
<evidence type="ECO:0000313" key="7">
    <source>
        <dbReference type="Proteomes" id="UP000543030"/>
    </source>
</evidence>